<evidence type="ECO:0000256" key="4">
    <source>
        <dbReference type="PROSITE-ProRule" id="PRU00335"/>
    </source>
</evidence>
<evidence type="ECO:0000313" key="7">
    <source>
        <dbReference type="Proteomes" id="UP000564496"/>
    </source>
</evidence>
<dbReference type="PRINTS" id="PR00455">
    <property type="entry name" value="HTHTETR"/>
</dbReference>
<dbReference type="PANTHER" id="PTHR30055:SF148">
    <property type="entry name" value="TETR-FAMILY TRANSCRIPTIONAL REGULATOR"/>
    <property type="match status" value="1"/>
</dbReference>
<dbReference type="EMBL" id="JACBZR010000001">
    <property type="protein sequence ID" value="NYI80392.1"/>
    <property type="molecule type" value="Genomic_DNA"/>
</dbReference>
<name>A0A7Z0IUW9_9ACTN</name>
<dbReference type="PROSITE" id="PS50977">
    <property type="entry name" value="HTH_TETR_2"/>
    <property type="match status" value="1"/>
</dbReference>
<dbReference type="PANTHER" id="PTHR30055">
    <property type="entry name" value="HTH-TYPE TRANSCRIPTIONAL REGULATOR RUTR"/>
    <property type="match status" value="1"/>
</dbReference>
<evidence type="ECO:0000256" key="1">
    <source>
        <dbReference type="ARBA" id="ARBA00023015"/>
    </source>
</evidence>
<keyword evidence="2 4" id="KW-0238">DNA-binding</keyword>
<evidence type="ECO:0000256" key="2">
    <source>
        <dbReference type="ARBA" id="ARBA00023125"/>
    </source>
</evidence>
<dbReference type="Pfam" id="PF16859">
    <property type="entry name" value="TetR_C_11"/>
    <property type="match status" value="1"/>
</dbReference>
<evidence type="ECO:0000259" key="5">
    <source>
        <dbReference type="PROSITE" id="PS50977"/>
    </source>
</evidence>
<dbReference type="Gene3D" id="1.10.10.60">
    <property type="entry name" value="Homeodomain-like"/>
    <property type="match status" value="1"/>
</dbReference>
<dbReference type="Gene3D" id="1.10.357.10">
    <property type="entry name" value="Tetracycline Repressor, domain 2"/>
    <property type="match status" value="1"/>
</dbReference>
<accession>A0A7Z0IUW9</accession>
<keyword evidence="1" id="KW-0805">Transcription regulation</keyword>
<comment type="caution">
    <text evidence="6">The sequence shown here is derived from an EMBL/GenBank/DDBJ whole genome shotgun (WGS) entry which is preliminary data.</text>
</comment>
<feature type="domain" description="HTH tetR-type" evidence="5">
    <location>
        <begin position="19"/>
        <end position="79"/>
    </location>
</feature>
<keyword evidence="3" id="KW-0804">Transcription</keyword>
<sequence length="199" mass="21585">MESSAGAAARDGVGKGPRERVRQAVMGATKELLKEVGFARLTVDAIAERSGVGKATVYRWWSNRADVAMDALLEERAPIGWFVQEGPALENLRTQLLVATEFLGGPTGRMVAGLVGDAQHDPQIAAAFRQRFLGPLFDLTRRLLAQAVEEGDVRPDVDPDTLIDMLTGSLYFRLLVTGEPLSAGRTERLIDAVMRGARP</sequence>
<protein>
    <submittedName>
        <fullName evidence="6">AcrR family transcriptional regulator</fullName>
    </submittedName>
</protein>
<reference evidence="6 7" key="1">
    <citation type="submission" date="2020-07" db="EMBL/GenBank/DDBJ databases">
        <title>Sequencing the genomes of 1000 actinobacteria strains.</title>
        <authorList>
            <person name="Klenk H.-P."/>
        </authorList>
    </citation>
    <scope>NUCLEOTIDE SEQUENCE [LARGE SCALE GENOMIC DNA]</scope>
    <source>
        <strain evidence="6 7">DSM 26487</strain>
    </source>
</reference>
<dbReference type="Proteomes" id="UP000564496">
    <property type="component" value="Unassembled WGS sequence"/>
</dbReference>
<evidence type="ECO:0000313" key="6">
    <source>
        <dbReference type="EMBL" id="NYI80392.1"/>
    </source>
</evidence>
<feature type="DNA-binding region" description="H-T-H motif" evidence="4">
    <location>
        <begin position="42"/>
        <end position="61"/>
    </location>
</feature>
<keyword evidence="7" id="KW-1185">Reference proteome</keyword>
<dbReference type="Pfam" id="PF00440">
    <property type="entry name" value="TetR_N"/>
    <property type="match status" value="1"/>
</dbReference>
<dbReference type="InterPro" id="IPR050109">
    <property type="entry name" value="HTH-type_TetR-like_transc_reg"/>
</dbReference>
<gene>
    <name evidence="6" type="ORF">BJ988_005040</name>
</gene>
<dbReference type="SUPFAM" id="SSF48498">
    <property type="entry name" value="Tetracyclin repressor-like, C-terminal domain"/>
    <property type="match status" value="1"/>
</dbReference>
<dbReference type="InterPro" id="IPR011075">
    <property type="entry name" value="TetR_C"/>
</dbReference>
<dbReference type="InterPro" id="IPR009057">
    <property type="entry name" value="Homeodomain-like_sf"/>
</dbReference>
<evidence type="ECO:0000256" key="3">
    <source>
        <dbReference type="ARBA" id="ARBA00023163"/>
    </source>
</evidence>
<dbReference type="GO" id="GO:0003700">
    <property type="term" value="F:DNA-binding transcription factor activity"/>
    <property type="evidence" value="ECO:0007669"/>
    <property type="project" value="TreeGrafter"/>
</dbReference>
<dbReference type="SUPFAM" id="SSF46689">
    <property type="entry name" value="Homeodomain-like"/>
    <property type="match status" value="1"/>
</dbReference>
<dbReference type="InterPro" id="IPR001647">
    <property type="entry name" value="HTH_TetR"/>
</dbReference>
<proteinExistence type="predicted"/>
<dbReference type="InterPro" id="IPR036271">
    <property type="entry name" value="Tet_transcr_reg_TetR-rel_C_sf"/>
</dbReference>
<dbReference type="RefSeq" id="WP_179660589.1">
    <property type="nucleotide sequence ID" value="NZ_JACBZR010000001.1"/>
</dbReference>
<organism evidence="6 7">
    <name type="scientific">Nocardioides panzhihuensis</name>
    <dbReference type="NCBI Taxonomy" id="860243"/>
    <lineage>
        <taxon>Bacteria</taxon>
        <taxon>Bacillati</taxon>
        <taxon>Actinomycetota</taxon>
        <taxon>Actinomycetes</taxon>
        <taxon>Propionibacteriales</taxon>
        <taxon>Nocardioidaceae</taxon>
        <taxon>Nocardioides</taxon>
    </lineage>
</organism>
<dbReference type="GO" id="GO:0000976">
    <property type="term" value="F:transcription cis-regulatory region binding"/>
    <property type="evidence" value="ECO:0007669"/>
    <property type="project" value="TreeGrafter"/>
</dbReference>
<dbReference type="AlphaFoldDB" id="A0A7Z0IUW9"/>